<evidence type="ECO:0008006" key="5">
    <source>
        <dbReference type="Google" id="ProtNLM"/>
    </source>
</evidence>
<reference evidence="3 4" key="1">
    <citation type="submission" date="2021-01" db="EMBL/GenBank/DDBJ databases">
        <title>Whole genome shotgun sequence of Microbispora siamensis NBRC 104113.</title>
        <authorList>
            <person name="Komaki H."/>
            <person name="Tamura T."/>
        </authorList>
    </citation>
    <scope>NUCLEOTIDE SEQUENCE [LARGE SCALE GENOMIC DNA]</scope>
    <source>
        <strain evidence="3 4">NBRC 104113</strain>
    </source>
</reference>
<feature type="signal peptide" evidence="2">
    <location>
        <begin position="1"/>
        <end position="18"/>
    </location>
</feature>
<organism evidence="3 4">
    <name type="scientific">Microbispora siamensis</name>
    <dbReference type="NCBI Taxonomy" id="564413"/>
    <lineage>
        <taxon>Bacteria</taxon>
        <taxon>Bacillati</taxon>
        <taxon>Actinomycetota</taxon>
        <taxon>Actinomycetes</taxon>
        <taxon>Streptosporangiales</taxon>
        <taxon>Streptosporangiaceae</taxon>
        <taxon>Microbispora</taxon>
    </lineage>
</organism>
<name>A0ABQ4GZE7_9ACTN</name>
<proteinExistence type="predicted"/>
<accession>A0ABQ4GZE7</accession>
<dbReference type="Proteomes" id="UP000660454">
    <property type="component" value="Unassembled WGS sequence"/>
</dbReference>
<evidence type="ECO:0000256" key="1">
    <source>
        <dbReference type="SAM" id="MobiDB-lite"/>
    </source>
</evidence>
<evidence type="ECO:0000313" key="3">
    <source>
        <dbReference type="EMBL" id="GIH66784.1"/>
    </source>
</evidence>
<feature type="chain" id="PRO_5045473964" description="Serine/threonine protein kinase" evidence="2">
    <location>
        <begin position="19"/>
        <end position="197"/>
    </location>
</feature>
<sequence>MRHALAAALALTSLVCCGACGATSAALGSRPDGSPQAAVSSEMPSLPAPASGLASGSASGPASGSAGTVSSPVDCRTGPRAPAGEAGPWTHPAQSFYGPSDKDRPTRASLEHLLVSDNAVVIEYSPRLPEASIQALREWTYLQTATVAVPGGREPALRAATASTELTCDGVDTIRLSALAGTRTFGRVTEHGDTDEK</sequence>
<evidence type="ECO:0000256" key="2">
    <source>
        <dbReference type="SAM" id="SignalP"/>
    </source>
</evidence>
<keyword evidence="2" id="KW-0732">Signal</keyword>
<keyword evidence="4" id="KW-1185">Reference proteome</keyword>
<protein>
    <recommendedName>
        <fullName evidence="5">Serine/threonine protein kinase</fullName>
    </recommendedName>
</protein>
<feature type="region of interest" description="Disordered" evidence="1">
    <location>
        <begin position="27"/>
        <end position="104"/>
    </location>
</feature>
<comment type="caution">
    <text evidence="3">The sequence shown here is derived from an EMBL/GenBank/DDBJ whole genome shotgun (WGS) entry which is preliminary data.</text>
</comment>
<feature type="compositionally biased region" description="Low complexity" evidence="1">
    <location>
        <begin position="44"/>
        <end position="73"/>
    </location>
</feature>
<evidence type="ECO:0000313" key="4">
    <source>
        <dbReference type="Proteomes" id="UP000660454"/>
    </source>
</evidence>
<gene>
    <name evidence="3" type="ORF">Msi02_76010</name>
</gene>
<dbReference type="EMBL" id="BOOF01000059">
    <property type="protein sequence ID" value="GIH66784.1"/>
    <property type="molecule type" value="Genomic_DNA"/>
</dbReference>
<dbReference type="RefSeq" id="WP_204052561.1">
    <property type="nucleotide sequence ID" value="NZ_BOOF01000059.1"/>
</dbReference>